<dbReference type="SUPFAM" id="SSF103054">
    <property type="entry name" value="General secretion pathway protein M, EpsM"/>
    <property type="match status" value="1"/>
</dbReference>
<name>A0ABT3N2V6_9GAMM</name>
<keyword evidence="3" id="KW-1185">Reference proteome</keyword>
<dbReference type="RefSeq" id="WP_262565699.1">
    <property type="nucleotide sequence ID" value="NZ_JAPFCC010000001.1"/>
</dbReference>
<comment type="caution">
    <text evidence="2">The sequence shown here is derived from an EMBL/GenBank/DDBJ whole genome shotgun (WGS) entry which is preliminary data.</text>
</comment>
<sequence>MTRRGVSLAVKRKSRHTRCFPLYELTGMSVLRSRLIILVLAAVAVFIFFFYSTSVEETAPHSAINTESFNNALQEQINAKQQTHSILSESYDEPLNELISRQAASYGVGVVITKSNWQKAEVSVLQGEPEQLVEWLSELAVVNGIRIQSLHLLSDSSQPFTIDHLVLVR</sequence>
<protein>
    <recommendedName>
        <fullName evidence="4">Type II secretion system protein M</fullName>
    </recommendedName>
</protein>
<evidence type="ECO:0000313" key="2">
    <source>
        <dbReference type="EMBL" id="MCW7555967.1"/>
    </source>
</evidence>
<dbReference type="EMBL" id="JAPFCC010000001">
    <property type="protein sequence ID" value="MCW7555967.1"/>
    <property type="molecule type" value="Genomic_DNA"/>
</dbReference>
<dbReference type="InterPro" id="IPR023229">
    <property type="entry name" value="T2SS_M_periplasmic_sf"/>
</dbReference>
<organism evidence="2 3">
    <name type="scientific">Endozoicomonas gorgoniicola</name>
    <dbReference type="NCBI Taxonomy" id="1234144"/>
    <lineage>
        <taxon>Bacteria</taxon>
        <taxon>Pseudomonadati</taxon>
        <taxon>Pseudomonadota</taxon>
        <taxon>Gammaproteobacteria</taxon>
        <taxon>Oceanospirillales</taxon>
        <taxon>Endozoicomonadaceae</taxon>
        <taxon>Endozoicomonas</taxon>
    </lineage>
</organism>
<keyword evidence="1" id="KW-0812">Transmembrane</keyword>
<keyword evidence="1" id="KW-1133">Transmembrane helix</keyword>
<gene>
    <name evidence="2" type="ORF">NX722_25730</name>
</gene>
<accession>A0ABT3N2V6</accession>
<feature type="transmembrane region" description="Helical" evidence="1">
    <location>
        <begin position="35"/>
        <end position="52"/>
    </location>
</feature>
<reference evidence="2 3" key="1">
    <citation type="submission" date="2022-10" db="EMBL/GenBank/DDBJ databases">
        <title>High-quality genome sequences of two octocoral-associated bacteria, Endozoicomonas euniceicola EF212 and Endozoicomonas gorgoniicola PS125.</title>
        <authorList>
            <person name="Chiou Y.-J."/>
            <person name="Chen Y.-H."/>
        </authorList>
    </citation>
    <scope>NUCLEOTIDE SEQUENCE [LARGE SCALE GENOMIC DNA]</scope>
    <source>
        <strain evidence="2 3">PS125</strain>
    </source>
</reference>
<evidence type="ECO:0008006" key="4">
    <source>
        <dbReference type="Google" id="ProtNLM"/>
    </source>
</evidence>
<dbReference type="Proteomes" id="UP001209854">
    <property type="component" value="Unassembled WGS sequence"/>
</dbReference>
<proteinExistence type="predicted"/>
<evidence type="ECO:0000256" key="1">
    <source>
        <dbReference type="SAM" id="Phobius"/>
    </source>
</evidence>
<keyword evidence="1" id="KW-0472">Membrane</keyword>
<evidence type="ECO:0000313" key="3">
    <source>
        <dbReference type="Proteomes" id="UP001209854"/>
    </source>
</evidence>